<feature type="domain" description="ABC transporter" evidence="6">
    <location>
        <begin position="27"/>
        <end position="261"/>
    </location>
</feature>
<dbReference type="EMBL" id="BMJG01000005">
    <property type="protein sequence ID" value="GGC36263.1"/>
    <property type="molecule type" value="Genomic_DNA"/>
</dbReference>
<evidence type="ECO:0000256" key="5">
    <source>
        <dbReference type="SAM" id="MobiDB-lite"/>
    </source>
</evidence>
<dbReference type="PANTHER" id="PTHR42734:SF5">
    <property type="entry name" value="IRON TRANSPORT SYSTEM ATP-BINDING PROTEIN HI_0361-RELATED"/>
    <property type="match status" value="1"/>
</dbReference>
<dbReference type="SMART" id="SM00382">
    <property type="entry name" value="AAA"/>
    <property type="match status" value="1"/>
</dbReference>
<evidence type="ECO:0000256" key="1">
    <source>
        <dbReference type="ARBA" id="ARBA00005417"/>
    </source>
</evidence>
<keyword evidence="3" id="KW-0547">Nucleotide-binding</keyword>
<keyword evidence="2" id="KW-0813">Transport</keyword>
<organism evidence="7 8">
    <name type="scientific">Brevibacterium sediminis</name>
    <dbReference type="NCBI Taxonomy" id="1857024"/>
    <lineage>
        <taxon>Bacteria</taxon>
        <taxon>Bacillati</taxon>
        <taxon>Actinomycetota</taxon>
        <taxon>Actinomycetes</taxon>
        <taxon>Micrococcales</taxon>
        <taxon>Brevibacteriaceae</taxon>
        <taxon>Brevibacterium</taxon>
    </lineage>
</organism>
<dbReference type="InterPro" id="IPR017871">
    <property type="entry name" value="ABC_transporter-like_CS"/>
</dbReference>
<evidence type="ECO:0000256" key="3">
    <source>
        <dbReference type="ARBA" id="ARBA00022741"/>
    </source>
</evidence>
<dbReference type="Pfam" id="PF00005">
    <property type="entry name" value="ABC_tran"/>
    <property type="match status" value="1"/>
</dbReference>
<dbReference type="Gene3D" id="3.40.50.300">
    <property type="entry name" value="P-loop containing nucleotide triphosphate hydrolases"/>
    <property type="match status" value="1"/>
</dbReference>
<dbReference type="InterPro" id="IPR050153">
    <property type="entry name" value="Metal_Ion_Import_ABC"/>
</dbReference>
<accession>A0ABQ1M8M4</accession>
<comment type="similarity">
    <text evidence="1">Belongs to the ABC transporter superfamily.</text>
</comment>
<feature type="region of interest" description="Disordered" evidence="5">
    <location>
        <begin position="259"/>
        <end position="287"/>
    </location>
</feature>
<proteinExistence type="inferred from homology"/>
<comment type="caution">
    <text evidence="7">The sequence shown here is derived from an EMBL/GenBank/DDBJ whole genome shotgun (WGS) entry which is preliminary data.</text>
</comment>
<keyword evidence="4" id="KW-0067">ATP-binding</keyword>
<protein>
    <submittedName>
        <fullName evidence="7">ABC transporter</fullName>
    </submittedName>
</protein>
<gene>
    <name evidence="7" type="ORF">GCM10010974_18330</name>
</gene>
<sequence>MSSAAPASVTEQTSSTVGPAGDAPPAITVDEVTVHYGDTLALDRASLTLERGRICGLIGMNGSGKSTLFKTIMGIVDPDSGRVSIDGGPTRRARRAGALGYVPQSEDVDWDFPLSVRDVVMMGRYGRMGPLRMSRRADREAVESALDRVELTEFADRQIGQLSGGQKKRAFVARGLAQGATILLLDEPFAGVDKRSEATITGLLKELAEAGATVLVSTHDLNALPALADEAILLMRRVLLHGSPAEVLRPENLALAFGLDPSGASETPRDGERPNSDRADRIEGEMA</sequence>
<evidence type="ECO:0000256" key="4">
    <source>
        <dbReference type="ARBA" id="ARBA00022840"/>
    </source>
</evidence>
<evidence type="ECO:0000313" key="7">
    <source>
        <dbReference type="EMBL" id="GGC36263.1"/>
    </source>
</evidence>
<dbReference type="Proteomes" id="UP000632322">
    <property type="component" value="Unassembled WGS sequence"/>
</dbReference>
<evidence type="ECO:0000259" key="6">
    <source>
        <dbReference type="PROSITE" id="PS50893"/>
    </source>
</evidence>
<dbReference type="PROSITE" id="PS50893">
    <property type="entry name" value="ABC_TRANSPORTER_2"/>
    <property type="match status" value="1"/>
</dbReference>
<evidence type="ECO:0000256" key="2">
    <source>
        <dbReference type="ARBA" id="ARBA00022448"/>
    </source>
</evidence>
<dbReference type="PANTHER" id="PTHR42734">
    <property type="entry name" value="METAL TRANSPORT SYSTEM ATP-BINDING PROTEIN TM_0124-RELATED"/>
    <property type="match status" value="1"/>
</dbReference>
<dbReference type="SUPFAM" id="SSF52540">
    <property type="entry name" value="P-loop containing nucleoside triphosphate hydrolases"/>
    <property type="match status" value="1"/>
</dbReference>
<dbReference type="InterPro" id="IPR003593">
    <property type="entry name" value="AAA+_ATPase"/>
</dbReference>
<dbReference type="PROSITE" id="PS00211">
    <property type="entry name" value="ABC_TRANSPORTER_1"/>
    <property type="match status" value="1"/>
</dbReference>
<evidence type="ECO:0000313" key="8">
    <source>
        <dbReference type="Proteomes" id="UP000632322"/>
    </source>
</evidence>
<reference evidence="8" key="1">
    <citation type="journal article" date="2019" name="Int. J. Syst. Evol. Microbiol.">
        <title>The Global Catalogue of Microorganisms (GCM) 10K type strain sequencing project: providing services to taxonomists for standard genome sequencing and annotation.</title>
        <authorList>
            <consortium name="The Broad Institute Genomics Platform"/>
            <consortium name="The Broad Institute Genome Sequencing Center for Infectious Disease"/>
            <person name="Wu L."/>
            <person name="Ma J."/>
        </authorList>
    </citation>
    <scope>NUCLEOTIDE SEQUENCE [LARGE SCALE GENOMIC DNA]</scope>
    <source>
        <strain evidence="8">CGMCC 1.15472</strain>
    </source>
</reference>
<dbReference type="CDD" id="cd03235">
    <property type="entry name" value="ABC_Metallic_Cations"/>
    <property type="match status" value="1"/>
</dbReference>
<feature type="region of interest" description="Disordered" evidence="5">
    <location>
        <begin position="1"/>
        <end position="24"/>
    </location>
</feature>
<feature type="compositionally biased region" description="Polar residues" evidence="5">
    <location>
        <begin position="1"/>
        <end position="17"/>
    </location>
</feature>
<dbReference type="InterPro" id="IPR003439">
    <property type="entry name" value="ABC_transporter-like_ATP-bd"/>
</dbReference>
<name>A0ABQ1M8M4_9MICO</name>
<dbReference type="InterPro" id="IPR027417">
    <property type="entry name" value="P-loop_NTPase"/>
</dbReference>
<keyword evidence="8" id="KW-1185">Reference proteome</keyword>
<feature type="compositionally biased region" description="Basic and acidic residues" evidence="5">
    <location>
        <begin position="267"/>
        <end position="287"/>
    </location>
</feature>